<reference evidence="1" key="1">
    <citation type="submission" date="2020-03" db="EMBL/GenBank/DDBJ databases">
        <title>Draft sequencing of Paenibacilllus sp. S3N08.</title>
        <authorList>
            <person name="Kim D.-U."/>
        </authorList>
    </citation>
    <scope>NUCLEOTIDE SEQUENCE</scope>
    <source>
        <strain evidence="1">S3N08</strain>
    </source>
</reference>
<organism evidence="1 2">
    <name type="scientific">Paenibacillus agricola</name>
    <dbReference type="NCBI Taxonomy" id="2716264"/>
    <lineage>
        <taxon>Bacteria</taxon>
        <taxon>Bacillati</taxon>
        <taxon>Bacillota</taxon>
        <taxon>Bacilli</taxon>
        <taxon>Bacillales</taxon>
        <taxon>Paenibacillaceae</taxon>
        <taxon>Paenibacillus</taxon>
    </lineage>
</organism>
<keyword evidence="2" id="KW-1185">Reference proteome</keyword>
<dbReference type="RefSeq" id="WP_166155540.1">
    <property type="nucleotide sequence ID" value="NZ_JAAOIW010000019.1"/>
</dbReference>
<comment type="caution">
    <text evidence="1">The sequence shown here is derived from an EMBL/GenBank/DDBJ whole genome shotgun (WGS) entry which is preliminary data.</text>
</comment>
<dbReference type="EMBL" id="JAAOIW010000019">
    <property type="protein sequence ID" value="NHN34522.1"/>
    <property type="molecule type" value="Genomic_DNA"/>
</dbReference>
<proteinExistence type="predicted"/>
<name>A0ABX0JDE8_9BACL</name>
<gene>
    <name evidence="1" type="ORF">G9U52_32545</name>
</gene>
<accession>A0ABX0JDE8</accession>
<evidence type="ECO:0000313" key="1">
    <source>
        <dbReference type="EMBL" id="NHN34522.1"/>
    </source>
</evidence>
<protein>
    <submittedName>
        <fullName evidence="1">Uncharacterized protein</fullName>
    </submittedName>
</protein>
<sequence>MEIDRTEGILRFYGLEPDRKHIEDIRSLLIYEINDRNSDDNEYMKTLCIQLFCLGQVEDTLLIWSAKRKSVDAGIYIDVQLLCGAGFEETTRYLKSLNTLYANDQLKYLEKSGRTNDFDDFSRESVITFYKNYYGIS</sequence>
<evidence type="ECO:0000313" key="2">
    <source>
        <dbReference type="Proteomes" id="UP001165962"/>
    </source>
</evidence>
<dbReference type="Proteomes" id="UP001165962">
    <property type="component" value="Unassembled WGS sequence"/>
</dbReference>